<reference evidence="1 2" key="1">
    <citation type="submission" date="2020-07" db="EMBL/GenBank/DDBJ databases">
        <title>Complete genome sequence of Mycolicibacterium litorale like strain isolated from cardiac implantable electronic device infection.</title>
        <authorList>
            <person name="Fukano H."/>
            <person name="Miyama H."/>
            <person name="Hoshino Y."/>
        </authorList>
    </citation>
    <scope>NUCLEOTIDE SEQUENCE [LARGE SCALE GENOMIC DNA]</scope>
    <source>
        <strain evidence="1 2">NIIDNTM18</strain>
    </source>
</reference>
<dbReference type="InterPro" id="IPR012349">
    <property type="entry name" value="Split_barrel_FMN-bd"/>
</dbReference>
<organism evidence="1 2">
    <name type="scientific">Mycolicibacterium litorale</name>
    <dbReference type="NCBI Taxonomy" id="758802"/>
    <lineage>
        <taxon>Bacteria</taxon>
        <taxon>Bacillati</taxon>
        <taxon>Actinomycetota</taxon>
        <taxon>Actinomycetes</taxon>
        <taxon>Mycobacteriales</taxon>
        <taxon>Mycobacteriaceae</taxon>
        <taxon>Mycolicibacterium</taxon>
    </lineage>
</organism>
<sequence length="163" mass="18200">MHTLDLVAPAFVDMAHAIVWASAATVDVNCRPRTRVLHPIWEWDGTDLFGWIATVPSPVKRAHLAAHPEMSLNYWAPSQDTCSADCLVEWYTDDDTRAAVWHRFANGPAPVGYDPYVIPQWSDGPTSDQFAVLRLTPYRLRVMPGTVMTQGGGEVLTWQGRLP</sequence>
<dbReference type="EMBL" id="AP023287">
    <property type="protein sequence ID" value="BCI51477.1"/>
    <property type="molecule type" value="Genomic_DNA"/>
</dbReference>
<accession>A0A6S6P2A3</accession>
<dbReference type="SUPFAM" id="SSF50475">
    <property type="entry name" value="FMN-binding split barrel"/>
    <property type="match status" value="1"/>
</dbReference>
<name>A0A6S6P2A3_9MYCO</name>
<dbReference type="Gene3D" id="2.30.110.10">
    <property type="entry name" value="Electron Transport, Fmn-binding Protein, Chain A"/>
    <property type="match status" value="1"/>
</dbReference>
<dbReference type="Proteomes" id="UP000515734">
    <property type="component" value="Chromosome"/>
</dbReference>
<proteinExistence type="predicted"/>
<evidence type="ECO:0000313" key="1">
    <source>
        <dbReference type="EMBL" id="BCI51477.1"/>
    </source>
</evidence>
<gene>
    <name evidence="1" type="ORF">NIIDNTM18_07550</name>
</gene>
<evidence type="ECO:0000313" key="2">
    <source>
        <dbReference type="Proteomes" id="UP000515734"/>
    </source>
</evidence>
<dbReference type="AlphaFoldDB" id="A0A6S6P2A3"/>
<protein>
    <submittedName>
        <fullName evidence="1">Pyridoxamine 5'-phosphate oxidase</fullName>
    </submittedName>
</protein>